<dbReference type="InterPro" id="IPR011047">
    <property type="entry name" value="Quinoprotein_ADH-like_sf"/>
</dbReference>
<dbReference type="Pfam" id="PF13360">
    <property type="entry name" value="PQQ_2"/>
    <property type="match status" value="2"/>
</dbReference>
<dbReference type="InterPro" id="IPR018391">
    <property type="entry name" value="PQQ_b-propeller_rpt"/>
</dbReference>
<feature type="domain" description="Pyrrolo-quinoline quinone repeat" evidence="2">
    <location>
        <begin position="378"/>
        <end position="436"/>
    </location>
</feature>
<feature type="domain" description="Pyrrolo-quinoline quinone repeat" evidence="2">
    <location>
        <begin position="119"/>
        <end position="354"/>
    </location>
</feature>
<dbReference type="SUPFAM" id="SSF50998">
    <property type="entry name" value="Quinoprotein alcohol dehydrogenase-like"/>
    <property type="match status" value="1"/>
</dbReference>
<gene>
    <name evidence="3" type="ORF">CLV74_105181</name>
</gene>
<keyword evidence="4" id="KW-1185">Reference proteome</keyword>
<protein>
    <submittedName>
        <fullName evidence="3">Outer membrane protein assembly factor BamB</fullName>
    </submittedName>
</protein>
<comment type="caution">
    <text evidence="3">The sequence shown here is derived from an EMBL/GenBank/DDBJ whole genome shotgun (WGS) entry which is preliminary data.</text>
</comment>
<evidence type="ECO:0000256" key="1">
    <source>
        <dbReference type="SAM" id="SignalP"/>
    </source>
</evidence>
<name>A0A2T0WU46_9RHOB</name>
<dbReference type="OrthoDB" id="5290752at2"/>
<dbReference type="PROSITE" id="PS51257">
    <property type="entry name" value="PROKAR_LIPOPROTEIN"/>
    <property type="match status" value="1"/>
</dbReference>
<evidence type="ECO:0000313" key="4">
    <source>
        <dbReference type="Proteomes" id="UP000238392"/>
    </source>
</evidence>
<feature type="signal peptide" evidence="1">
    <location>
        <begin position="1"/>
        <end position="23"/>
    </location>
</feature>
<dbReference type="EMBL" id="PVTQ01000005">
    <property type="protein sequence ID" value="PRY90200.1"/>
    <property type="molecule type" value="Genomic_DNA"/>
</dbReference>
<dbReference type="InterPro" id="IPR015943">
    <property type="entry name" value="WD40/YVTN_repeat-like_dom_sf"/>
</dbReference>
<dbReference type="InterPro" id="IPR002372">
    <property type="entry name" value="PQQ_rpt_dom"/>
</dbReference>
<proteinExistence type="predicted"/>
<evidence type="ECO:0000313" key="3">
    <source>
        <dbReference type="EMBL" id="PRY90200.1"/>
    </source>
</evidence>
<feature type="chain" id="PRO_5015513320" evidence="1">
    <location>
        <begin position="24"/>
        <end position="437"/>
    </location>
</feature>
<accession>A0A2T0WU46</accession>
<dbReference type="Proteomes" id="UP000238392">
    <property type="component" value="Unassembled WGS sequence"/>
</dbReference>
<dbReference type="Gene3D" id="2.130.10.10">
    <property type="entry name" value="YVTN repeat-like/Quinoprotein amine dehydrogenase"/>
    <property type="match status" value="1"/>
</dbReference>
<dbReference type="RefSeq" id="WP_106264016.1">
    <property type="nucleotide sequence ID" value="NZ_PVTQ01000005.1"/>
</dbReference>
<evidence type="ECO:0000259" key="2">
    <source>
        <dbReference type="Pfam" id="PF13360"/>
    </source>
</evidence>
<dbReference type="AlphaFoldDB" id="A0A2T0WU46"/>
<sequence>MTICRRSALIAVLATTTLLTACAEPEIILPGDRLTLDGEVPQLVFDDQPRAAAMPAAQNLSAWPQAHVNARNNPGNLSVSFPLTQVMAVNIGQSEDRAHRITAEPVVADGRIFTIDAQATVQATSTSGAVLWTHDLTPMRDDTKQGSGGGLAVDGNVVFAASSFGAITALDTATGAVLWQQELESGASGTPTVYGDLLYFVSGANRAWAIDKSNGRVRWQLDGVGSGASVVGGPAPAVTDQLVIFPFSNGDVMAAFRQGGVRRWDASVAGTRNGLALSQISAITGDPVVDGNKVYISNQSGSLVALELDTGNRVWSAPEGALGPVAVTSDSVYLISDRNELMRLDATDGTRIWGTELPNYQAKRPRRRDAVFAHYGPLLVDGQIVITSSDGYLRSYNAESGALTSEVAINGGAATPPVVVNGTVYVVSRKGQLLAFR</sequence>
<dbReference type="PANTHER" id="PTHR34512:SF30">
    <property type="entry name" value="OUTER MEMBRANE PROTEIN ASSEMBLY FACTOR BAMB"/>
    <property type="match status" value="1"/>
</dbReference>
<keyword evidence="1" id="KW-0732">Signal</keyword>
<organism evidence="3 4">
    <name type="scientific">Donghicola tyrosinivorans</name>
    <dbReference type="NCBI Taxonomy" id="1652492"/>
    <lineage>
        <taxon>Bacteria</taxon>
        <taxon>Pseudomonadati</taxon>
        <taxon>Pseudomonadota</taxon>
        <taxon>Alphaproteobacteria</taxon>
        <taxon>Rhodobacterales</taxon>
        <taxon>Roseobacteraceae</taxon>
        <taxon>Donghicola</taxon>
    </lineage>
</organism>
<reference evidence="3 4" key="1">
    <citation type="submission" date="2018-03" db="EMBL/GenBank/DDBJ databases">
        <title>Genomic Encyclopedia of Archaeal and Bacterial Type Strains, Phase II (KMG-II): from individual species to whole genera.</title>
        <authorList>
            <person name="Goeker M."/>
        </authorList>
    </citation>
    <scope>NUCLEOTIDE SEQUENCE [LARGE SCALE GENOMIC DNA]</scope>
    <source>
        <strain evidence="3 4">DSM 100212</strain>
    </source>
</reference>
<dbReference type="PANTHER" id="PTHR34512">
    <property type="entry name" value="CELL SURFACE PROTEIN"/>
    <property type="match status" value="1"/>
</dbReference>
<dbReference type="SMART" id="SM00564">
    <property type="entry name" value="PQQ"/>
    <property type="match status" value="6"/>
</dbReference>